<feature type="compositionally biased region" description="Polar residues" evidence="1">
    <location>
        <begin position="116"/>
        <end position="135"/>
    </location>
</feature>
<gene>
    <name evidence="2" type="ORF">X975_11724</name>
</gene>
<feature type="compositionally biased region" description="Basic and acidic residues" evidence="1">
    <location>
        <begin position="84"/>
        <end position="104"/>
    </location>
</feature>
<dbReference type="OrthoDB" id="6422802at2759"/>
<evidence type="ECO:0000313" key="3">
    <source>
        <dbReference type="Proteomes" id="UP000054359"/>
    </source>
</evidence>
<feature type="compositionally biased region" description="Basic and acidic residues" evidence="1">
    <location>
        <begin position="136"/>
        <end position="148"/>
    </location>
</feature>
<dbReference type="Proteomes" id="UP000054359">
    <property type="component" value="Unassembled WGS sequence"/>
</dbReference>
<sequence>MSSLKNGGDSGKTSSPNQIAALPDVERGEAPPPSPPQQDGTRTPVPEAEARENQNGPQSLMGFDSSLLRSNNLGTKNEVTFFHKSADLTVEKQPDAYSESDQRQRGLLSKGISSKWPKTTQPETITAGHETTSTQVKEEESLDSRAEVQPRGGKSFPTSDLEKPVGAKDKTAESTEGELQLLTSGVTGGEYQQIVSSLMDMRVDLKLEIQRLNLKVSRIDEHLVELVKKMPRLPTKADVERTSDGRPDSHRRGSDHSKHTCSKGGKRESHVAPSKKKGSKSKSWTSSKSSPPPAPSRASPNDSAVRAMLENEIEELQRESLPNETQ</sequence>
<dbReference type="STRING" id="407821.A0A087TQE8"/>
<dbReference type="AlphaFoldDB" id="A0A087TQE8"/>
<dbReference type="EMBL" id="KK116287">
    <property type="protein sequence ID" value="KFM67337.1"/>
    <property type="molecule type" value="Genomic_DNA"/>
</dbReference>
<organism evidence="2 3">
    <name type="scientific">Stegodyphus mimosarum</name>
    <name type="common">African social velvet spider</name>
    <dbReference type="NCBI Taxonomy" id="407821"/>
    <lineage>
        <taxon>Eukaryota</taxon>
        <taxon>Metazoa</taxon>
        <taxon>Ecdysozoa</taxon>
        <taxon>Arthropoda</taxon>
        <taxon>Chelicerata</taxon>
        <taxon>Arachnida</taxon>
        <taxon>Araneae</taxon>
        <taxon>Araneomorphae</taxon>
        <taxon>Entelegynae</taxon>
        <taxon>Eresoidea</taxon>
        <taxon>Eresidae</taxon>
        <taxon>Stegodyphus</taxon>
    </lineage>
</organism>
<reference evidence="2 3" key="1">
    <citation type="submission" date="2013-11" db="EMBL/GenBank/DDBJ databases">
        <title>Genome sequencing of Stegodyphus mimosarum.</title>
        <authorList>
            <person name="Bechsgaard J."/>
        </authorList>
    </citation>
    <scope>NUCLEOTIDE SEQUENCE [LARGE SCALE GENOMIC DNA]</scope>
</reference>
<evidence type="ECO:0000313" key="2">
    <source>
        <dbReference type="EMBL" id="KFM67337.1"/>
    </source>
</evidence>
<accession>A0A087TQE8</accession>
<feature type="compositionally biased region" description="Polar residues" evidence="1">
    <location>
        <begin position="1"/>
        <end position="18"/>
    </location>
</feature>
<feature type="region of interest" description="Disordered" evidence="1">
    <location>
        <begin position="1"/>
        <end position="70"/>
    </location>
</feature>
<feature type="compositionally biased region" description="Basic and acidic residues" evidence="1">
    <location>
        <begin position="160"/>
        <end position="173"/>
    </location>
</feature>
<evidence type="ECO:0000256" key="1">
    <source>
        <dbReference type="SAM" id="MobiDB-lite"/>
    </source>
</evidence>
<feature type="compositionally biased region" description="Basic and acidic residues" evidence="1">
    <location>
        <begin position="235"/>
        <end position="258"/>
    </location>
</feature>
<feature type="region of interest" description="Disordered" evidence="1">
    <location>
        <begin position="82"/>
        <end position="187"/>
    </location>
</feature>
<name>A0A087TQE8_STEMI</name>
<protein>
    <recommendedName>
        <fullName evidence="4">Potassium voltage-gated channel protein eag</fullName>
    </recommendedName>
</protein>
<keyword evidence="3" id="KW-1185">Reference proteome</keyword>
<proteinExistence type="predicted"/>
<evidence type="ECO:0008006" key="4">
    <source>
        <dbReference type="Google" id="ProtNLM"/>
    </source>
</evidence>
<feature type="region of interest" description="Disordered" evidence="1">
    <location>
        <begin position="230"/>
        <end position="326"/>
    </location>
</feature>
<feature type="non-terminal residue" evidence="2">
    <location>
        <position position="326"/>
    </location>
</feature>